<dbReference type="Proteomes" id="UP000754710">
    <property type="component" value="Unassembled WGS sequence"/>
</dbReference>
<evidence type="ECO:0000313" key="2">
    <source>
        <dbReference type="Proteomes" id="UP000754710"/>
    </source>
</evidence>
<proteinExistence type="predicted"/>
<keyword evidence="2" id="KW-1185">Reference proteome</keyword>
<dbReference type="InterPro" id="IPR003718">
    <property type="entry name" value="OsmC/Ohr_fam"/>
</dbReference>
<organism evidence="1 2">
    <name type="scientific">Nocardioides jiangsuensis</name>
    <dbReference type="NCBI Taxonomy" id="2866161"/>
    <lineage>
        <taxon>Bacteria</taxon>
        <taxon>Bacillati</taxon>
        <taxon>Actinomycetota</taxon>
        <taxon>Actinomycetes</taxon>
        <taxon>Propionibacteriales</taxon>
        <taxon>Nocardioidaceae</taxon>
        <taxon>Nocardioides</taxon>
    </lineage>
</organism>
<dbReference type="Gene3D" id="3.30.300.20">
    <property type="match status" value="1"/>
</dbReference>
<dbReference type="InterPro" id="IPR015946">
    <property type="entry name" value="KH_dom-like_a/b"/>
</dbReference>
<dbReference type="EMBL" id="JAIEZQ010000001">
    <property type="protein sequence ID" value="MBY9073293.1"/>
    <property type="molecule type" value="Genomic_DNA"/>
</dbReference>
<reference evidence="1 2" key="1">
    <citation type="submission" date="2021-08" db="EMBL/GenBank/DDBJ databases">
        <title>Nocardioides bacterium WL0053 sp. nov., isolated from the sediment.</title>
        <authorList>
            <person name="Wang L."/>
            <person name="Zhang D."/>
            <person name="Zhang A."/>
        </authorList>
    </citation>
    <scope>NUCLEOTIDE SEQUENCE [LARGE SCALE GENOMIC DNA]</scope>
    <source>
        <strain evidence="1 2">WL0053</strain>
    </source>
</reference>
<dbReference type="PANTHER" id="PTHR34352:SF1">
    <property type="entry name" value="PROTEIN YHFA"/>
    <property type="match status" value="1"/>
</dbReference>
<dbReference type="PANTHER" id="PTHR34352">
    <property type="entry name" value="PROTEIN YHFA"/>
    <property type="match status" value="1"/>
</dbReference>
<name>A0ABS7RE55_9ACTN</name>
<sequence>MSDHSLRTVSLSRLEKGRYLATNRHGVTLELGGDGTTSFSPVELLLAAIAGCSGIDVDYITSKRAEPEALDLRITADKVRDDSGNHLTDITLTFDIRFPEGEAGDAARAVVPRAVAQSHDRLCTVSRTVELGTPIATHIVGGDGADGAAADSAAG</sequence>
<dbReference type="SUPFAM" id="SSF82784">
    <property type="entry name" value="OsmC-like"/>
    <property type="match status" value="1"/>
</dbReference>
<dbReference type="Pfam" id="PF02566">
    <property type="entry name" value="OsmC"/>
    <property type="match status" value="1"/>
</dbReference>
<evidence type="ECO:0000313" key="1">
    <source>
        <dbReference type="EMBL" id="MBY9073293.1"/>
    </source>
</evidence>
<comment type="caution">
    <text evidence="1">The sequence shown here is derived from an EMBL/GenBank/DDBJ whole genome shotgun (WGS) entry which is preliminary data.</text>
</comment>
<dbReference type="InterPro" id="IPR036102">
    <property type="entry name" value="OsmC/Ohrsf"/>
</dbReference>
<dbReference type="RefSeq" id="WP_221023108.1">
    <property type="nucleotide sequence ID" value="NZ_JAIEZQ010000001.1"/>
</dbReference>
<accession>A0ABS7RE55</accession>
<gene>
    <name evidence="1" type="ORF">K1X13_00525</name>
</gene>
<protein>
    <submittedName>
        <fullName evidence="1">OsmC family protein</fullName>
    </submittedName>
</protein>